<feature type="compositionally biased region" description="Polar residues" evidence="1">
    <location>
        <begin position="32"/>
        <end position="44"/>
    </location>
</feature>
<proteinExistence type="predicted"/>
<feature type="region of interest" description="Disordered" evidence="1">
    <location>
        <begin position="30"/>
        <end position="49"/>
    </location>
</feature>
<protein>
    <submittedName>
        <fullName evidence="2">Uncharacterized protein</fullName>
    </submittedName>
</protein>
<keyword evidence="3" id="KW-1185">Reference proteome</keyword>
<evidence type="ECO:0000313" key="3">
    <source>
        <dbReference type="Proteomes" id="UP000076532"/>
    </source>
</evidence>
<accession>A0A167WGW2</accession>
<organism evidence="2 3">
    <name type="scientific">Athelia psychrophila</name>
    <dbReference type="NCBI Taxonomy" id="1759441"/>
    <lineage>
        <taxon>Eukaryota</taxon>
        <taxon>Fungi</taxon>
        <taxon>Dikarya</taxon>
        <taxon>Basidiomycota</taxon>
        <taxon>Agaricomycotina</taxon>
        <taxon>Agaricomycetes</taxon>
        <taxon>Agaricomycetidae</taxon>
        <taxon>Atheliales</taxon>
        <taxon>Atheliaceae</taxon>
        <taxon>Athelia</taxon>
    </lineage>
</organism>
<evidence type="ECO:0000256" key="1">
    <source>
        <dbReference type="SAM" id="MobiDB-lite"/>
    </source>
</evidence>
<dbReference type="AlphaFoldDB" id="A0A167WGW2"/>
<name>A0A167WGW2_9AGAM</name>
<dbReference type="Proteomes" id="UP000076532">
    <property type="component" value="Unassembled WGS sequence"/>
</dbReference>
<dbReference type="EMBL" id="KV417804">
    <property type="protein sequence ID" value="KZP06084.1"/>
    <property type="molecule type" value="Genomic_DNA"/>
</dbReference>
<gene>
    <name evidence="2" type="ORF">FIBSPDRAFT_876831</name>
</gene>
<sequence length="69" mass="6861">MSLKRPVCTSVGGVVPIGASIALVPGEDTARPSLTGSPAVSSPTPAKGSGVSEFGVVMGAWLGQPWILQ</sequence>
<reference evidence="2 3" key="1">
    <citation type="journal article" date="2016" name="Mol. Biol. Evol.">
        <title>Comparative Genomics of Early-Diverging Mushroom-Forming Fungi Provides Insights into the Origins of Lignocellulose Decay Capabilities.</title>
        <authorList>
            <person name="Nagy L.G."/>
            <person name="Riley R."/>
            <person name="Tritt A."/>
            <person name="Adam C."/>
            <person name="Daum C."/>
            <person name="Floudas D."/>
            <person name="Sun H."/>
            <person name="Yadav J.S."/>
            <person name="Pangilinan J."/>
            <person name="Larsson K.H."/>
            <person name="Matsuura K."/>
            <person name="Barry K."/>
            <person name="Labutti K."/>
            <person name="Kuo R."/>
            <person name="Ohm R.A."/>
            <person name="Bhattacharya S.S."/>
            <person name="Shirouzu T."/>
            <person name="Yoshinaga Y."/>
            <person name="Martin F.M."/>
            <person name="Grigoriev I.V."/>
            <person name="Hibbett D.S."/>
        </authorList>
    </citation>
    <scope>NUCLEOTIDE SEQUENCE [LARGE SCALE GENOMIC DNA]</scope>
    <source>
        <strain evidence="2 3">CBS 109695</strain>
    </source>
</reference>
<evidence type="ECO:0000313" key="2">
    <source>
        <dbReference type="EMBL" id="KZP06084.1"/>
    </source>
</evidence>